<dbReference type="EMBL" id="QLTT01000003">
    <property type="protein sequence ID" value="RAS66852.1"/>
    <property type="molecule type" value="Genomic_DNA"/>
</dbReference>
<dbReference type="Proteomes" id="UP000248714">
    <property type="component" value="Unassembled WGS sequence"/>
</dbReference>
<accession>A0ABX9E9M3</accession>
<comment type="caution">
    <text evidence="1">The sequence shown here is derived from an EMBL/GenBank/DDBJ whole genome shotgun (WGS) entry which is preliminary data.</text>
</comment>
<proteinExistence type="predicted"/>
<organism evidence="1 2">
    <name type="scientific">Lentzea atacamensis</name>
    <dbReference type="NCBI Taxonomy" id="531938"/>
    <lineage>
        <taxon>Bacteria</taxon>
        <taxon>Bacillati</taxon>
        <taxon>Actinomycetota</taxon>
        <taxon>Actinomycetes</taxon>
        <taxon>Pseudonocardiales</taxon>
        <taxon>Pseudonocardiaceae</taxon>
        <taxon>Lentzea</taxon>
    </lineage>
</organism>
<gene>
    <name evidence="1" type="ORF">C8D87_103191</name>
</gene>
<keyword evidence="2" id="KW-1185">Reference proteome</keyword>
<reference evidence="1 2" key="1">
    <citation type="submission" date="2018-06" db="EMBL/GenBank/DDBJ databases">
        <title>Genomic Encyclopedia of Type Strains, Phase IV (KMG-IV): sequencing the most valuable type-strain genomes for metagenomic binning, comparative biology and taxonomic classification.</title>
        <authorList>
            <person name="Goeker M."/>
        </authorList>
    </citation>
    <scope>NUCLEOTIDE SEQUENCE [LARGE SCALE GENOMIC DNA]</scope>
    <source>
        <strain evidence="1 2">DSM 45479</strain>
    </source>
</reference>
<evidence type="ECO:0000313" key="1">
    <source>
        <dbReference type="EMBL" id="RAS66852.1"/>
    </source>
</evidence>
<name>A0ABX9E9M3_9PSEU</name>
<protein>
    <submittedName>
        <fullName evidence="1">Uncharacterized protein</fullName>
    </submittedName>
</protein>
<evidence type="ECO:0000313" key="2">
    <source>
        <dbReference type="Proteomes" id="UP000248714"/>
    </source>
</evidence>
<sequence>MNPWLQAGLSLLVGVLTATAALVGVRVSTRGNDRATTQRELAARREEWWRRFVWASELALDPAPVKRVAGLKLLAKLAQSELAARDECLLLDVFQGRVLDELLEALAEPEQS</sequence>